<protein>
    <submittedName>
        <fullName evidence="3">Membrane protein FxsA</fullName>
    </submittedName>
</protein>
<evidence type="ECO:0000256" key="1">
    <source>
        <dbReference type="SAM" id="MobiDB-lite"/>
    </source>
</evidence>
<comment type="caution">
    <text evidence="3">The sequence shown here is derived from an EMBL/GenBank/DDBJ whole genome shotgun (WGS) entry which is preliminary data.</text>
</comment>
<evidence type="ECO:0000313" key="4">
    <source>
        <dbReference type="Proteomes" id="UP000245362"/>
    </source>
</evidence>
<evidence type="ECO:0000256" key="2">
    <source>
        <dbReference type="SAM" id="Phobius"/>
    </source>
</evidence>
<name>A0A2U3BAA7_9VIBR</name>
<feature type="transmembrane region" description="Helical" evidence="2">
    <location>
        <begin position="5"/>
        <end position="23"/>
    </location>
</feature>
<dbReference type="InterPro" id="IPR007313">
    <property type="entry name" value="FxsA"/>
</dbReference>
<accession>A0A2U3BAA7</accession>
<dbReference type="PANTHER" id="PTHR35335">
    <property type="entry name" value="UPF0716 PROTEIN FXSA"/>
    <property type="match status" value="1"/>
</dbReference>
<dbReference type="Proteomes" id="UP000245362">
    <property type="component" value="Unassembled WGS sequence"/>
</dbReference>
<dbReference type="PANTHER" id="PTHR35335:SF1">
    <property type="entry name" value="UPF0716 PROTEIN FXSA"/>
    <property type="match status" value="1"/>
</dbReference>
<feature type="compositionally biased region" description="Basic and acidic residues" evidence="1">
    <location>
        <begin position="157"/>
        <end position="171"/>
    </location>
</feature>
<feature type="transmembrane region" description="Helical" evidence="2">
    <location>
        <begin position="68"/>
        <end position="88"/>
    </location>
</feature>
<keyword evidence="2" id="KW-1133">Transmembrane helix</keyword>
<gene>
    <name evidence="3" type="ORF">DI392_09760</name>
</gene>
<dbReference type="GO" id="GO:0016020">
    <property type="term" value="C:membrane"/>
    <property type="evidence" value="ECO:0007669"/>
    <property type="project" value="InterPro"/>
</dbReference>
<proteinExistence type="predicted"/>
<keyword evidence="4" id="KW-1185">Reference proteome</keyword>
<dbReference type="AlphaFoldDB" id="A0A2U3BAA7"/>
<sequence length="171" mass="18759">MFPILLILFICVPIIEIGLFIQVGDILGLWPTIGLVLLTAFVGASLVRSQGLQTLMSVQNRLRHGEMPAQQILEGVMLAVSGVLLLTPGFMTDAMGMVVLLPVPRAMLAKYLMTKVVVKSMGNGFHAQGGFTSEHFHSRPGRDNPFSSEEGNTFEGEFERKDDDKDNNKLN</sequence>
<feature type="transmembrane region" description="Helical" evidence="2">
    <location>
        <begin position="29"/>
        <end position="47"/>
    </location>
</feature>
<dbReference type="Pfam" id="PF04186">
    <property type="entry name" value="FxsA"/>
    <property type="match status" value="1"/>
</dbReference>
<reference evidence="3 4" key="1">
    <citation type="submission" date="2018-05" db="EMBL/GenBank/DDBJ databases">
        <title>Vibrio limimaris sp. nov., isolated from marine sediment.</title>
        <authorList>
            <person name="Li C.-M."/>
        </authorList>
    </citation>
    <scope>NUCLEOTIDE SEQUENCE [LARGE SCALE GENOMIC DNA]</scope>
    <source>
        <strain evidence="3 4">E4404</strain>
    </source>
</reference>
<keyword evidence="2" id="KW-0812">Transmembrane</keyword>
<keyword evidence="2" id="KW-0472">Membrane</keyword>
<dbReference type="EMBL" id="QFWT01000004">
    <property type="protein sequence ID" value="PWI33736.1"/>
    <property type="molecule type" value="Genomic_DNA"/>
</dbReference>
<dbReference type="RefSeq" id="WP_109319720.1">
    <property type="nucleotide sequence ID" value="NZ_QFWT01000004.1"/>
</dbReference>
<feature type="region of interest" description="Disordered" evidence="1">
    <location>
        <begin position="132"/>
        <end position="171"/>
    </location>
</feature>
<dbReference type="OrthoDB" id="9792788at2"/>
<dbReference type="NCBIfam" id="NF008528">
    <property type="entry name" value="PRK11463.1-2"/>
    <property type="match status" value="1"/>
</dbReference>
<evidence type="ECO:0000313" key="3">
    <source>
        <dbReference type="EMBL" id="PWI33736.1"/>
    </source>
</evidence>
<organism evidence="3 4">
    <name type="scientific">Vibrio albus</name>
    <dbReference type="NCBI Taxonomy" id="2200953"/>
    <lineage>
        <taxon>Bacteria</taxon>
        <taxon>Pseudomonadati</taxon>
        <taxon>Pseudomonadota</taxon>
        <taxon>Gammaproteobacteria</taxon>
        <taxon>Vibrionales</taxon>
        <taxon>Vibrionaceae</taxon>
        <taxon>Vibrio</taxon>
    </lineage>
</organism>